<feature type="signal peptide" evidence="1">
    <location>
        <begin position="1"/>
        <end position="24"/>
    </location>
</feature>
<dbReference type="NCBIfam" id="NF033652">
    <property type="entry name" value="LbtU_sider_porin"/>
    <property type="match status" value="1"/>
</dbReference>
<proteinExistence type="predicted"/>
<dbReference type="Gene3D" id="2.40.160.10">
    <property type="entry name" value="Porin"/>
    <property type="match status" value="1"/>
</dbReference>
<evidence type="ECO:0000313" key="2">
    <source>
        <dbReference type="EMBL" id="CAA6810666.1"/>
    </source>
</evidence>
<dbReference type="SUPFAM" id="SSF56935">
    <property type="entry name" value="Porins"/>
    <property type="match status" value="1"/>
</dbReference>
<name>A0A6S6T737_9GAMM</name>
<organism evidence="2">
    <name type="scientific">uncultured Thiotrichaceae bacterium</name>
    <dbReference type="NCBI Taxonomy" id="298394"/>
    <lineage>
        <taxon>Bacteria</taxon>
        <taxon>Pseudomonadati</taxon>
        <taxon>Pseudomonadota</taxon>
        <taxon>Gammaproteobacteria</taxon>
        <taxon>Thiotrichales</taxon>
        <taxon>Thiotrichaceae</taxon>
        <taxon>environmental samples</taxon>
    </lineage>
</organism>
<feature type="chain" id="PRO_5027739823" description="Phosphate-selective porin O and P" evidence="1">
    <location>
        <begin position="25"/>
        <end position="352"/>
    </location>
</feature>
<gene>
    <name evidence="2" type="ORF">HELGO_WM13888</name>
</gene>
<evidence type="ECO:0000256" key="1">
    <source>
        <dbReference type="SAM" id="SignalP"/>
    </source>
</evidence>
<reference evidence="2" key="1">
    <citation type="submission" date="2020-01" db="EMBL/GenBank/DDBJ databases">
        <authorList>
            <person name="Meier V. D."/>
            <person name="Meier V D."/>
        </authorList>
    </citation>
    <scope>NUCLEOTIDE SEQUENCE</scope>
    <source>
        <strain evidence="2">HLG_WM_MAG_07</strain>
    </source>
</reference>
<protein>
    <recommendedName>
        <fullName evidence="3">Phosphate-selective porin O and P</fullName>
    </recommendedName>
</protein>
<dbReference type="AlphaFoldDB" id="A0A6S6T737"/>
<accession>A0A6S6T737</accession>
<keyword evidence="1" id="KW-0732">Signal</keyword>
<dbReference type="EMBL" id="CACVAY010000047">
    <property type="protein sequence ID" value="CAA6810666.1"/>
    <property type="molecule type" value="Genomic_DNA"/>
</dbReference>
<sequence>MKPSATYASLFSVAFSLLFSPVLAEDNGRNYTTRDEKREAAQRYKITKWFSLSTLAEIEQSKQRFTSVENEHSKQDDFSKSLDVELFFNPSKYLTSEVTIGFDDDKGKLSVDEAVVIIDLDPMELELGKLYLPVGEYYSHFITGAPTEFSETQAKAAVLNYQATEKVELALFVYDGDAEKQSSSNNIDWGVSTELQALEGLTLGLGYQSDLADADEVDLQESRNQYARRVDGIGMYGAYEFGDVEITAEYTGALKPFNEFDEDRNKPAAWNMEFAHYPRETFEWALRLAGSHEIEDAPEKQLGIVATWHLHKQVSASLEYLHNDYKAELAEDQNEEELRESDQFGGRLTLLF</sequence>
<dbReference type="InterPro" id="IPR023614">
    <property type="entry name" value="Porin_dom_sf"/>
</dbReference>
<evidence type="ECO:0008006" key="3">
    <source>
        <dbReference type="Google" id="ProtNLM"/>
    </source>
</evidence>